<name>Q804T8_TAKRU</name>
<evidence type="ECO:0000259" key="14">
    <source>
        <dbReference type="PROSITE" id="PS50998"/>
    </source>
</evidence>
<dbReference type="EMBL" id="AF478914">
    <property type="protein sequence ID" value="AAO24898.1"/>
    <property type="molecule type" value="Genomic_DNA"/>
</dbReference>
<keyword evidence="4 13" id="KW-0964">Secreted</keyword>
<evidence type="ECO:0000256" key="12">
    <source>
        <dbReference type="PIRSR" id="PIRSR602384-3"/>
    </source>
</evidence>
<dbReference type="PANTHER" id="PTHR14235:SF0">
    <property type="entry name" value="OSTEOCALCIN"/>
    <property type="match status" value="1"/>
</dbReference>
<comment type="subcellular location">
    <subcellularLocation>
        <location evidence="1 13">Secreted</location>
    </subcellularLocation>
</comment>
<accession>Q804T8</accession>
<feature type="modified residue" description="4-carboxyglutamate" evidence="12">
    <location>
        <position position="32"/>
    </location>
</feature>
<keyword evidence="6 10" id="KW-0479">Metal-binding</keyword>
<dbReference type="PROSITE" id="PS00011">
    <property type="entry name" value="GLA_1"/>
    <property type="match status" value="1"/>
</dbReference>
<evidence type="ECO:0000256" key="8">
    <source>
        <dbReference type="ARBA" id="ARBA00023157"/>
    </source>
</evidence>
<dbReference type="InterPro" id="IPR000294">
    <property type="entry name" value="GLA_domain"/>
</dbReference>
<dbReference type="HOGENOM" id="CLU_173699_0_0_1"/>
<dbReference type="GO" id="GO:0001649">
    <property type="term" value="P:osteoblast differentiation"/>
    <property type="evidence" value="ECO:0007669"/>
    <property type="project" value="TreeGrafter"/>
</dbReference>
<dbReference type="Pfam" id="PF25890">
    <property type="entry name" value="BGLAP_C"/>
    <property type="match status" value="1"/>
</dbReference>
<feature type="binding site" evidence="10">
    <location>
        <position position="25"/>
    </location>
    <ligand>
        <name>Ca(2+)</name>
        <dbReference type="ChEBI" id="CHEBI:29108"/>
        <label>1</label>
    </ligand>
</feature>
<feature type="disulfide bond" evidence="11">
    <location>
        <begin position="31"/>
        <end position="37"/>
    </location>
</feature>
<keyword evidence="8 11" id="KW-1015">Disulfide bond</keyword>
<sequence length="59" mass="6506">MKRDLAAVLLRRRRAPGEPTPQQLESLREVCELNIACDEMADTAGIVAAYAAYYGPPPF</sequence>
<evidence type="ECO:0000256" key="2">
    <source>
        <dbReference type="ARBA" id="ARBA00008850"/>
    </source>
</evidence>
<protein>
    <recommendedName>
        <fullName evidence="13">Osteocalcin</fullName>
    </recommendedName>
</protein>
<dbReference type="GO" id="GO:0031214">
    <property type="term" value="P:biomineral tissue development"/>
    <property type="evidence" value="ECO:0007669"/>
    <property type="project" value="UniProtKB-KW"/>
</dbReference>
<feature type="modified residue" description="4-carboxyglutamate" evidence="12">
    <location>
        <position position="29"/>
    </location>
</feature>
<evidence type="ECO:0000256" key="4">
    <source>
        <dbReference type="ARBA" id="ARBA00022525"/>
    </source>
</evidence>
<dbReference type="PRINTS" id="PR00002">
    <property type="entry name" value="GLABONE"/>
</dbReference>
<evidence type="ECO:0000256" key="5">
    <source>
        <dbReference type="ARBA" id="ARBA00022591"/>
    </source>
</evidence>
<feature type="domain" description="Gla" evidence="14">
    <location>
        <begin position="18"/>
        <end position="55"/>
    </location>
</feature>
<dbReference type="SUPFAM" id="SSF57630">
    <property type="entry name" value="GLA-domain"/>
    <property type="match status" value="1"/>
</dbReference>
<evidence type="ECO:0000256" key="7">
    <source>
        <dbReference type="ARBA" id="ARBA00022837"/>
    </source>
</evidence>
<dbReference type="PROSITE" id="PS50998">
    <property type="entry name" value="GLA_2"/>
    <property type="match status" value="1"/>
</dbReference>
<keyword evidence="7 10" id="KW-0106">Calcium</keyword>
<comment type="similarity">
    <text evidence="2 13">Belongs to the osteocalcin/matrix Gla protein family.</text>
</comment>
<comment type="function">
    <text evidence="9">The carboxylated form is one of the main organic components of the bone matrix, which constitutes 1-2% of the total bone protein. The carboxylated form binds strongly to apatite and calcium.</text>
</comment>
<dbReference type="InterPro" id="IPR002384">
    <property type="entry name" value="Osteocalcin/MGP"/>
</dbReference>
<evidence type="ECO:0000256" key="3">
    <source>
        <dbReference type="ARBA" id="ARBA00022479"/>
    </source>
</evidence>
<dbReference type="GO" id="GO:0008147">
    <property type="term" value="F:structural constituent of bone"/>
    <property type="evidence" value="ECO:0007669"/>
    <property type="project" value="TreeGrafter"/>
</dbReference>
<keyword evidence="5" id="KW-0091">Biomineralization</keyword>
<dbReference type="GO" id="GO:0005509">
    <property type="term" value="F:calcium ion binding"/>
    <property type="evidence" value="ECO:0007669"/>
    <property type="project" value="UniProtKB-UniRule"/>
</dbReference>
<dbReference type="GO" id="GO:0046848">
    <property type="term" value="F:hydroxyapatite binding"/>
    <property type="evidence" value="ECO:0007669"/>
    <property type="project" value="TreeGrafter"/>
</dbReference>
<dbReference type="PANTHER" id="PTHR14235">
    <property type="entry name" value="OSTEOCALCIN"/>
    <property type="match status" value="1"/>
</dbReference>
<evidence type="ECO:0000256" key="11">
    <source>
        <dbReference type="PIRSR" id="PIRSR602384-2"/>
    </source>
</evidence>
<dbReference type="AlphaFoldDB" id="Q804T8"/>
<evidence type="ECO:0000256" key="10">
    <source>
        <dbReference type="PIRSR" id="PIRSR602384-1"/>
    </source>
</evidence>
<reference evidence="15" key="1">
    <citation type="submission" date="2002-01" db="EMBL/GenBank/DDBJ databases">
        <title>Identification of Takifugu rubripes osteocalcin (BGP) by comparative genomics.</title>
        <authorList>
            <person name="Laize V."/>
            <person name="Cancela M.L."/>
        </authorList>
    </citation>
    <scope>NUCLEOTIDE SEQUENCE</scope>
</reference>
<gene>
    <name evidence="15" type="primary">BGP</name>
</gene>
<proteinExistence type="inferred from homology"/>
<comment type="function">
    <text evidence="13">Binds strongly to apatite and calcium.</text>
</comment>
<dbReference type="InterPro" id="IPR039176">
    <property type="entry name" value="Osteocalcin"/>
</dbReference>
<feature type="binding site" evidence="10">
    <location>
        <position position="32"/>
    </location>
    <ligand>
        <name>Ca(2+)</name>
        <dbReference type="ChEBI" id="CHEBI:29108"/>
        <label>1</label>
    </ligand>
</feature>
<evidence type="ECO:0000256" key="9">
    <source>
        <dbReference type="ARBA" id="ARBA00045222"/>
    </source>
</evidence>
<organism evidence="15">
    <name type="scientific">Takifugu rubripes</name>
    <name type="common">Japanese pufferfish</name>
    <name type="synonym">Fugu rubripes</name>
    <dbReference type="NCBI Taxonomy" id="31033"/>
    <lineage>
        <taxon>Eukaryota</taxon>
        <taxon>Metazoa</taxon>
        <taxon>Chordata</taxon>
        <taxon>Craniata</taxon>
        <taxon>Vertebrata</taxon>
        <taxon>Euteleostomi</taxon>
        <taxon>Actinopterygii</taxon>
        <taxon>Neopterygii</taxon>
        <taxon>Teleostei</taxon>
        <taxon>Neoteleostei</taxon>
        <taxon>Acanthomorphata</taxon>
        <taxon>Eupercaria</taxon>
        <taxon>Tetraodontiformes</taxon>
        <taxon>Tetradontoidea</taxon>
        <taxon>Tetraodontidae</taxon>
        <taxon>Takifugu</taxon>
    </lineage>
</organism>
<evidence type="ECO:0000256" key="1">
    <source>
        <dbReference type="ARBA" id="ARBA00004613"/>
    </source>
</evidence>
<feature type="binding site" evidence="10">
    <location>
        <position position="29"/>
    </location>
    <ligand>
        <name>Ca(2+)</name>
        <dbReference type="ChEBI" id="CHEBI:29108"/>
        <label>1</label>
    </ligand>
</feature>
<feature type="modified residue" description="4-carboxyglutamate" evidence="12">
    <location>
        <position position="25"/>
    </location>
</feature>
<dbReference type="GO" id="GO:1900076">
    <property type="term" value="P:regulation of cellular response to insulin stimulus"/>
    <property type="evidence" value="ECO:0007669"/>
    <property type="project" value="InterPro"/>
</dbReference>
<evidence type="ECO:0000313" key="15">
    <source>
        <dbReference type="EMBL" id="AAO24898.1"/>
    </source>
</evidence>
<evidence type="ECO:0000256" key="13">
    <source>
        <dbReference type="RuleBase" id="RU361261"/>
    </source>
</evidence>
<dbReference type="GO" id="GO:0005576">
    <property type="term" value="C:extracellular region"/>
    <property type="evidence" value="ECO:0007669"/>
    <property type="project" value="UniProtKB-SubCell"/>
</dbReference>
<dbReference type="InterPro" id="IPR058704">
    <property type="entry name" value="BGLAP-like_C"/>
</dbReference>
<comment type="PTM">
    <text evidence="12 13">Gamma-carboxyglutamate residues are formed by vitamin K dependent carboxylation. These residues are essential for the binding of calcium.</text>
</comment>
<dbReference type="GO" id="GO:0060348">
    <property type="term" value="P:bone development"/>
    <property type="evidence" value="ECO:0007669"/>
    <property type="project" value="InterPro"/>
</dbReference>
<evidence type="ECO:0000256" key="6">
    <source>
        <dbReference type="ARBA" id="ARBA00022723"/>
    </source>
</evidence>
<dbReference type="GO" id="GO:0032571">
    <property type="term" value="P:response to vitamin K"/>
    <property type="evidence" value="ECO:0007669"/>
    <property type="project" value="InterPro"/>
</dbReference>
<feature type="binding site" evidence="10">
    <location>
        <position position="38"/>
    </location>
    <ligand>
        <name>Ca(2+)</name>
        <dbReference type="ChEBI" id="CHEBI:29108"/>
        <label>1</label>
    </ligand>
</feature>
<dbReference type="GO" id="GO:0030500">
    <property type="term" value="P:regulation of bone mineralization"/>
    <property type="evidence" value="ECO:0007669"/>
    <property type="project" value="InterPro"/>
</dbReference>
<keyword evidence="3 12" id="KW-0301">Gamma-carboxyglutamic acid</keyword>
<dbReference type="InterPro" id="IPR035972">
    <property type="entry name" value="GLA-like_dom_SF"/>
</dbReference>